<dbReference type="EMBL" id="SRRZ01000010">
    <property type="protein sequence ID" value="NQE33101.1"/>
    <property type="molecule type" value="Genomic_DNA"/>
</dbReference>
<dbReference type="Proteomes" id="UP000702425">
    <property type="component" value="Unassembled WGS sequence"/>
</dbReference>
<protein>
    <submittedName>
        <fullName evidence="2">Uncharacterized protein</fullName>
    </submittedName>
</protein>
<evidence type="ECO:0000256" key="1">
    <source>
        <dbReference type="SAM" id="Phobius"/>
    </source>
</evidence>
<evidence type="ECO:0000313" key="2">
    <source>
        <dbReference type="EMBL" id="NQE33101.1"/>
    </source>
</evidence>
<keyword evidence="1" id="KW-0472">Membrane</keyword>
<gene>
    <name evidence="2" type="ORF">E5S67_00818</name>
</gene>
<feature type="transmembrane region" description="Helical" evidence="1">
    <location>
        <begin position="59"/>
        <end position="78"/>
    </location>
</feature>
<keyword evidence="1" id="KW-1133">Transmembrane helix</keyword>
<organism evidence="2 3">
    <name type="scientific">Microcoleus asticus IPMA8</name>
    <dbReference type="NCBI Taxonomy" id="2563858"/>
    <lineage>
        <taxon>Bacteria</taxon>
        <taxon>Bacillati</taxon>
        <taxon>Cyanobacteriota</taxon>
        <taxon>Cyanophyceae</taxon>
        <taxon>Oscillatoriophycideae</taxon>
        <taxon>Oscillatoriales</taxon>
        <taxon>Microcoleaceae</taxon>
        <taxon>Microcoleus</taxon>
        <taxon>Microcoleus asticus</taxon>
    </lineage>
</organism>
<keyword evidence="1" id="KW-0812">Transmembrane</keyword>
<sequence>MNNSMINNYLKNPKTLYGTALAASIIFCIATTSMGITKFYSVLQGGENYNDFPTNGFSLIRLLINGSYLIATVTYIVWIKKNIQVPAF</sequence>
<accession>A0ABX2CRR2</accession>
<keyword evidence="3" id="KW-1185">Reference proteome</keyword>
<comment type="caution">
    <text evidence="2">The sequence shown here is derived from an EMBL/GenBank/DDBJ whole genome shotgun (WGS) entry which is preliminary data.</text>
</comment>
<reference evidence="2 3" key="1">
    <citation type="journal article" date="2020" name="Sci. Rep.">
        <title>A novel cyanobacterial geosmin producer, revising GeoA distribution and dispersion patterns in Bacteria.</title>
        <authorList>
            <person name="Churro C."/>
            <person name="Semedo-Aguiar A.P."/>
            <person name="Silva A.D."/>
            <person name="Pereira-Leal J.B."/>
            <person name="Leite R.B."/>
        </authorList>
    </citation>
    <scope>NUCLEOTIDE SEQUENCE [LARGE SCALE GENOMIC DNA]</scope>
    <source>
        <strain evidence="2 3">IPMA8</strain>
    </source>
</reference>
<name>A0ABX2CRR2_9CYAN</name>
<proteinExistence type="predicted"/>
<evidence type="ECO:0000313" key="3">
    <source>
        <dbReference type="Proteomes" id="UP000702425"/>
    </source>
</evidence>